<dbReference type="InterPro" id="IPR036021">
    <property type="entry name" value="Tungsten_al_ferr_oxy-like_C"/>
</dbReference>
<evidence type="ECO:0000256" key="5">
    <source>
        <dbReference type="ARBA" id="ARBA00023002"/>
    </source>
</evidence>
<dbReference type="NCBIfam" id="NF040818">
    <property type="entry name" value="GAPOR_Arch"/>
    <property type="match status" value="1"/>
</dbReference>
<evidence type="ECO:0000313" key="11">
    <source>
        <dbReference type="EMBL" id="AEH25524.1"/>
    </source>
</evidence>
<proteinExistence type="inferred from homology"/>
<reference evidence="11 12" key="1">
    <citation type="journal article" date="2011" name="J. Bacteriol.">
        <title>Complete genome sequence of the obligate piezophilic hyperthermophilic archaeon Pyrococcus yayanosii CH1.</title>
        <authorList>
            <person name="Jun X."/>
            <person name="Lupeng L."/>
            <person name="Minjuan X."/>
            <person name="Oger P."/>
            <person name="Fengping W."/>
            <person name="Jebbar M."/>
            <person name="Xiang X."/>
        </authorList>
    </citation>
    <scope>NUCLEOTIDE SEQUENCE [LARGE SCALE GENOMIC DNA]</scope>
    <source>
        <strain evidence="12">CH1 / JCM 16557</strain>
    </source>
</reference>
<evidence type="ECO:0000256" key="2">
    <source>
        <dbReference type="ARBA" id="ARBA00011032"/>
    </source>
</evidence>
<dbReference type="Pfam" id="PF01314">
    <property type="entry name" value="AFOR_C"/>
    <property type="match status" value="1"/>
</dbReference>
<organism evidence="11 12">
    <name type="scientific">Pyrococcus yayanosii (strain CH1 / JCM 16557)</name>
    <dbReference type="NCBI Taxonomy" id="529709"/>
    <lineage>
        <taxon>Archaea</taxon>
        <taxon>Methanobacteriati</taxon>
        <taxon>Methanobacteriota</taxon>
        <taxon>Thermococci</taxon>
        <taxon>Thermococcales</taxon>
        <taxon>Thermococcaceae</taxon>
        <taxon>Pyrococcus</taxon>
    </lineage>
</organism>
<dbReference type="Gene3D" id="3.60.9.10">
    <property type="entry name" value="Aldehyde ferredoxin oxidoreductase, N-terminal domain"/>
    <property type="match status" value="1"/>
</dbReference>
<dbReference type="InterPro" id="IPR053617">
    <property type="entry name" value="GAPOR"/>
</dbReference>
<dbReference type="Pfam" id="PF02730">
    <property type="entry name" value="AFOR_N"/>
    <property type="match status" value="1"/>
</dbReference>
<dbReference type="InterPro" id="IPR001203">
    <property type="entry name" value="OxRdtase_Ald_Fedxn_C"/>
</dbReference>
<dbReference type="GO" id="GO:0051539">
    <property type="term" value="F:4 iron, 4 sulfur cluster binding"/>
    <property type="evidence" value="ECO:0007669"/>
    <property type="project" value="UniProtKB-KW"/>
</dbReference>
<evidence type="ECO:0000256" key="6">
    <source>
        <dbReference type="ARBA" id="ARBA00023004"/>
    </source>
</evidence>
<dbReference type="GO" id="GO:0016625">
    <property type="term" value="F:oxidoreductase activity, acting on the aldehyde or oxo group of donors, iron-sulfur protein as acceptor"/>
    <property type="evidence" value="ECO:0007669"/>
    <property type="project" value="InterPro"/>
</dbReference>
<dbReference type="eggNOG" id="arCOG05072">
    <property type="taxonomic scope" value="Archaea"/>
</dbReference>
<evidence type="ECO:0000256" key="7">
    <source>
        <dbReference type="ARBA" id="ARBA00023014"/>
    </source>
</evidence>
<dbReference type="SUPFAM" id="SSF48310">
    <property type="entry name" value="Aldehyde ferredoxin oxidoreductase, C-terminal domains"/>
    <property type="match status" value="1"/>
</dbReference>
<evidence type="ECO:0000256" key="4">
    <source>
        <dbReference type="ARBA" id="ARBA00022723"/>
    </source>
</evidence>
<dbReference type="KEGG" id="pya:PYCH_18690"/>
<comment type="similarity">
    <text evidence="2">Belongs to the AOR/FOR family.</text>
</comment>
<dbReference type="EMBL" id="CP002779">
    <property type="protein sequence ID" value="AEH25524.1"/>
    <property type="molecule type" value="Genomic_DNA"/>
</dbReference>
<dbReference type="SMART" id="SM00790">
    <property type="entry name" value="AFOR_N"/>
    <property type="match status" value="1"/>
</dbReference>
<dbReference type="SUPFAM" id="SSF56228">
    <property type="entry name" value="Aldehyde ferredoxin oxidoreductase, N-terminal domain"/>
    <property type="match status" value="1"/>
</dbReference>
<dbReference type="InterPro" id="IPR036503">
    <property type="entry name" value="Ald_Fedxn_OxRdtase_N_sf"/>
</dbReference>
<comment type="cofactor">
    <cofactor evidence="9">
        <name>tungstopterin</name>
        <dbReference type="ChEBI" id="CHEBI:30402"/>
    </cofactor>
</comment>
<dbReference type="Proteomes" id="UP000008386">
    <property type="component" value="Chromosome"/>
</dbReference>
<feature type="domain" description="Aldehyde ferredoxin oxidoreductase N-terminal" evidence="10">
    <location>
        <begin position="3"/>
        <end position="230"/>
    </location>
</feature>
<dbReference type="AlphaFoldDB" id="F8AIC1"/>
<evidence type="ECO:0000259" key="10">
    <source>
        <dbReference type="SMART" id="SM00790"/>
    </source>
</evidence>
<keyword evidence="12" id="KW-1185">Reference proteome</keyword>
<evidence type="ECO:0000256" key="8">
    <source>
        <dbReference type="ARBA" id="ARBA00023245"/>
    </source>
</evidence>
<keyword evidence="7" id="KW-0411">Iron-sulfur</keyword>
<dbReference type="PANTHER" id="PTHR30038:SF7">
    <property type="entry name" value="TUNGSTEN-CONTAINING GLYCERALDEHYDE-3-PHOSPHATE:FERREDOXIN OXIDOREDUCTASE"/>
    <property type="match status" value="1"/>
</dbReference>
<comment type="cofactor">
    <cofactor evidence="1">
        <name>[4Fe-4S] cluster</name>
        <dbReference type="ChEBI" id="CHEBI:49883"/>
    </cofactor>
</comment>
<evidence type="ECO:0000256" key="1">
    <source>
        <dbReference type="ARBA" id="ARBA00001966"/>
    </source>
</evidence>
<evidence type="ECO:0000313" key="12">
    <source>
        <dbReference type="Proteomes" id="UP000008386"/>
    </source>
</evidence>
<sequence>MAMRFRVLKLDVGKREISTEDFEKEDVFGIIDYGIHLHSEVYKSYEVEPYDPRNIVVFGKGPFAGSALPGSHRLMFFFRSPLYGVLMPSAMGGAAYQFQHVGVDFVVVEGRAEKPTVVVLKNDGERLEVNLLQMELDKVIEIWRGYKGEEGVYALTQYLLDTLGKEFEGMKFRIAVVGPAALNTNYGAIFSQALRNGKRMVGSEDWAARGGPGSVLLRAHNVVAIAFGGKPRKKAFPGEDIGSFKTAKGIVEGVHKKPYNEVVSEKTVKYRFNPKLNTGGTFGGNYPAEGDLVPILNWQMPYIPKEDRIRIHENIMKHYWGPFNEEAIKTKNWTTCGEPCPVVCKKHRRGHHVEYEPYEANGPLSGSISLRASDISVHAVDAMGFDAIEFGGTAAWILELVHRGLLKPEEVGLSGKPEFTKEALLEKPVETSEVNAKLVAELAHRVAFAENEIAKIIGLGKRKASRILDEKFKDRLAYGESFKDYGVFVPLGEDGEITPTMYWAIGNYIPLPIQGRYWTFYQFGVFLEPEELAQKIVASAIWEFWYDNVGWCRFHRGWMKPVLKVLFMEAYGVNVDMEEHAKKQMRKLIEYAKKAGYEPVFWDSMRVIDLVAAGAEEFGNEAWAERFKADKIGTAKEYLKRVLRTYSQLLGVEWEI</sequence>
<dbReference type="STRING" id="529709.PYCH_18690"/>
<name>F8AIC1_PYRYC</name>
<accession>F8AIC1</accession>
<evidence type="ECO:0000256" key="9">
    <source>
        <dbReference type="ARBA" id="ARBA00049934"/>
    </source>
</evidence>
<dbReference type="InterPro" id="IPR013983">
    <property type="entry name" value="Ald_Fedxn_OxRdtase_N"/>
</dbReference>
<evidence type="ECO:0000256" key="3">
    <source>
        <dbReference type="ARBA" id="ARBA00022485"/>
    </source>
</evidence>
<dbReference type="GO" id="GO:0009055">
    <property type="term" value="F:electron transfer activity"/>
    <property type="evidence" value="ECO:0007669"/>
    <property type="project" value="InterPro"/>
</dbReference>
<keyword evidence="4" id="KW-0479">Metal-binding</keyword>
<dbReference type="InterPro" id="IPR051919">
    <property type="entry name" value="W-dependent_AOR"/>
</dbReference>
<dbReference type="Gene3D" id="1.10.569.10">
    <property type="entry name" value="Aldehyde Ferredoxin Oxidoreductase Protein, subunit A, domain 2"/>
    <property type="match status" value="1"/>
</dbReference>
<keyword evidence="6" id="KW-0408">Iron</keyword>
<gene>
    <name evidence="11" type="ordered locus">PYCH_18690</name>
</gene>
<dbReference type="PANTHER" id="PTHR30038">
    <property type="entry name" value="ALDEHYDE FERREDOXIN OXIDOREDUCTASE"/>
    <property type="match status" value="1"/>
</dbReference>
<dbReference type="InterPro" id="IPR013984">
    <property type="entry name" value="Ald_Fedxn_OxRdtase_dom2"/>
</dbReference>
<dbReference type="GO" id="GO:0046872">
    <property type="term" value="F:metal ion binding"/>
    <property type="evidence" value="ECO:0007669"/>
    <property type="project" value="UniProtKB-KW"/>
</dbReference>
<keyword evidence="3" id="KW-0004">4Fe-4S</keyword>
<protein>
    <submittedName>
        <fullName evidence="11">Tungsten-containing glyceraldehyde-3-phosphate:ferredoxin</fullName>
    </submittedName>
</protein>
<dbReference type="HOGENOM" id="CLU_440510_0_0_2"/>
<keyword evidence="8" id="KW-0826">Tungsten</keyword>
<keyword evidence="5" id="KW-0560">Oxidoreductase</keyword>